<evidence type="ECO:0000313" key="2">
    <source>
        <dbReference type="Proteomes" id="UP000789920"/>
    </source>
</evidence>
<accession>A0ACA9LF09</accession>
<feature type="non-terminal residue" evidence="1">
    <location>
        <position position="1"/>
    </location>
</feature>
<name>A0ACA9LF09_9GLOM</name>
<keyword evidence="2" id="KW-1185">Reference proteome</keyword>
<organism evidence="1 2">
    <name type="scientific">Racocetra persica</name>
    <dbReference type="NCBI Taxonomy" id="160502"/>
    <lineage>
        <taxon>Eukaryota</taxon>
        <taxon>Fungi</taxon>
        <taxon>Fungi incertae sedis</taxon>
        <taxon>Mucoromycota</taxon>
        <taxon>Glomeromycotina</taxon>
        <taxon>Glomeromycetes</taxon>
        <taxon>Diversisporales</taxon>
        <taxon>Gigasporaceae</taxon>
        <taxon>Racocetra</taxon>
    </lineage>
</organism>
<protein>
    <submittedName>
        <fullName evidence="1">21614_t:CDS:1</fullName>
    </submittedName>
</protein>
<reference evidence="1" key="1">
    <citation type="submission" date="2021-06" db="EMBL/GenBank/DDBJ databases">
        <authorList>
            <person name="Kallberg Y."/>
            <person name="Tangrot J."/>
            <person name="Rosling A."/>
        </authorList>
    </citation>
    <scope>NUCLEOTIDE SEQUENCE</scope>
    <source>
        <strain evidence="1">MA461A</strain>
    </source>
</reference>
<comment type="caution">
    <text evidence="1">The sequence shown here is derived from an EMBL/GenBank/DDBJ whole genome shotgun (WGS) entry which is preliminary data.</text>
</comment>
<dbReference type="EMBL" id="CAJVQC010003439">
    <property type="protein sequence ID" value="CAG8526902.1"/>
    <property type="molecule type" value="Genomic_DNA"/>
</dbReference>
<evidence type="ECO:0000313" key="1">
    <source>
        <dbReference type="EMBL" id="CAG8526902.1"/>
    </source>
</evidence>
<proteinExistence type="predicted"/>
<gene>
    <name evidence="1" type="ORF">RPERSI_LOCUS2961</name>
</gene>
<sequence length="122" mass="12548">NQQQQPSGGSSIAATTPQQMVVPNGQAQSQQTAPTSSSGVMTSINSQQDMQPSSLNTNLEEIASFAAQFDLPIEDLNSYDFLGTGAGTNDNSLDIGDILNLDLLDDIGSTNNSGPSAASNGN</sequence>
<dbReference type="Proteomes" id="UP000789920">
    <property type="component" value="Unassembled WGS sequence"/>
</dbReference>